<accession>A0A1L9S5R2</accession>
<protein>
    <recommendedName>
        <fullName evidence="3">Nephrocystin 3-like N-terminal domain-containing protein</fullName>
    </recommendedName>
</protein>
<keyword evidence="1" id="KW-0677">Repeat</keyword>
<dbReference type="InterPro" id="IPR036770">
    <property type="entry name" value="Ankyrin_rpt-contain_sf"/>
</dbReference>
<dbReference type="RefSeq" id="XP_022577012.1">
    <property type="nucleotide sequence ID" value="XM_022722729.1"/>
</dbReference>
<dbReference type="Proteomes" id="UP000184188">
    <property type="component" value="Unassembled WGS sequence"/>
</dbReference>
<dbReference type="InterPro" id="IPR027417">
    <property type="entry name" value="P-loop_NTPase"/>
</dbReference>
<gene>
    <name evidence="4" type="ORF">ASPZODRAFT_1313164</name>
</gene>
<evidence type="ECO:0000256" key="1">
    <source>
        <dbReference type="ARBA" id="ARBA00022737"/>
    </source>
</evidence>
<dbReference type="OrthoDB" id="21416at2759"/>
<dbReference type="EMBL" id="KV878359">
    <property type="protein sequence ID" value="OJJ42502.1"/>
    <property type="molecule type" value="Genomic_DNA"/>
</dbReference>
<keyword evidence="2" id="KW-0040">ANK repeat</keyword>
<proteinExistence type="predicted"/>
<sequence length="791" mass="88280">MSLSDTEDVVVVDSRDICDFNEQNILPLPAEELKKIRDWLQPTPYDLERSEFSRHRASYLAGTGQWLLSTTTYQKWHQGDANGLLWIKGIPGSGKSVMAASIIDQLRKEEVPVLSFFFRQIIDANHQPVAALRDWLCQMLPYSPPLQVRLKDDYLKKSRSVDSLSPSDLWKDLKLALAAFPKAYCVTDALDEMDQGNDDFLHDLAELGQWRPANVKVLITSRPVIAVESPLRQFRIPHLRLEERLVDIDIAAYVQYRLRNSSVPHEYWDLITEAVPGRANGLFLHAKLSMDAFVEPEANAQEVLEKLPADLNVMYNNLLREHAKRSHVPDELQLLVLQFVTHATRPLRLLEIAEMVQTTHALVGERSLKETKDLIRAACGPLLEVLHDETVSVVHHSFTEFLKGFTRVSDGASYPILETGPTNQRLAMVCLGYLQSGCLDNLDIKQRSKQDEFYRPKKAQQSAIRLQFPFLEYAAENWYIHTRRAVLAGADMSSFYMALDTFMADNQRFTAWLDLDWPEHLIQGLTPLHVAARTGLAQYTARLLAGGGADPNAKSFAGDPPLYWAASAGHADVAQLLIDNGADPDGEAHEGYKPLHIAATKNRAGVVKVLLAAGVDPLTPKTREKPGRFCGNAPRSVGHTPLMYACQHGHAEAVAEFLPYLTDPETLIRALSWSAGSGHAACVDLIVRYPGVDANSKYMGETPLFKACNEGSLKTIKVLLRAGADPNTFNSYPVDEFSGNFLMNRRHPSTHPDGPRGYTALQALCGINKRLHERNPTVECVPPCIMPVKPI</sequence>
<organism evidence="4 5">
    <name type="scientific">Penicilliopsis zonata CBS 506.65</name>
    <dbReference type="NCBI Taxonomy" id="1073090"/>
    <lineage>
        <taxon>Eukaryota</taxon>
        <taxon>Fungi</taxon>
        <taxon>Dikarya</taxon>
        <taxon>Ascomycota</taxon>
        <taxon>Pezizomycotina</taxon>
        <taxon>Eurotiomycetes</taxon>
        <taxon>Eurotiomycetidae</taxon>
        <taxon>Eurotiales</taxon>
        <taxon>Aspergillaceae</taxon>
        <taxon>Penicilliopsis</taxon>
    </lineage>
</organism>
<dbReference type="GeneID" id="34609194"/>
<evidence type="ECO:0000313" key="4">
    <source>
        <dbReference type="EMBL" id="OJJ42502.1"/>
    </source>
</evidence>
<dbReference type="SUPFAM" id="SSF48403">
    <property type="entry name" value="Ankyrin repeat"/>
    <property type="match status" value="1"/>
</dbReference>
<reference evidence="5" key="1">
    <citation type="journal article" date="2017" name="Genome Biol.">
        <title>Comparative genomics reveals high biological diversity and specific adaptations in the industrially and medically important fungal genus Aspergillus.</title>
        <authorList>
            <person name="de Vries R.P."/>
            <person name="Riley R."/>
            <person name="Wiebenga A."/>
            <person name="Aguilar-Osorio G."/>
            <person name="Amillis S."/>
            <person name="Uchima C.A."/>
            <person name="Anderluh G."/>
            <person name="Asadollahi M."/>
            <person name="Askin M."/>
            <person name="Barry K."/>
            <person name="Battaglia E."/>
            <person name="Bayram O."/>
            <person name="Benocci T."/>
            <person name="Braus-Stromeyer S.A."/>
            <person name="Caldana C."/>
            <person name="Canovas D."/>
            <person name="Cerqueira G.C."/>
            <person name="Chen F."/>
            <person name="Chen W."/>
            <person name="Choi C."/>
            <person name="Clum A."/>
            <person name="Dos Santos R.A."/>
            <person name="Damasio A.R."/>
            <person name="Diallinas G."/>
            <person name="Emri T."/>
            <person name="Fekete E."/>
            <person name="Flipphi M."/>
            <person name="Freyberg S."/>
            <person name="Gallo A."/>
            <person name="Gournas C."/>
            <person name="Habgood R."/>
            <person name="Hainaut M."/>
            <person name="Harispe M.L."/>
            <person name="Henrissat B."/>
            <person name="Hilden K.S."/>
            <person name="Hope R."/>
            <person name="Hossain A."/>
            <person name="Karabika E."/>
            <person name="Karaffa L."/>
            <person name="Karanyi Z."/>
            <person name="Krasevec N."/>
            <person name="Kuo A."/>
            <person name="Kusch H."/>
            <person name="LaButti K."/>
            <person name="Lagendijk E.L."/>
            <person name="Lapidus A."/>
            <person name="Levasseur A."/>
            <person name="Lindquist E."/>
            <person name="Lipzen A."/>
            <person name="Logrieco A.F."/>
            <person name="MacCabe A."/>
            <person name="Maekelae M.R."/>
            <person name="Malavazi I."/>
            <person name="Melin P."/>
            <person name="Meyer V."/>
            <person name="Mielnichuk N."/>
            <person name="Miskei M."/>
            <person name="Molnar A.P."/>
            <person name="Mule G."/>
            <person name="Ngan C.Y."/>
            <person name="Orejas M."/>
            <person name="Orosz E."/>
            <person name="Ouedraogo J.P."/>
            <person name="Overkamp K.M."/>
            <person name="Park H.-S."/>
            <person name="Perrone G."/>
            <person name="Piumi F."/>
            <person name="Punt P.J."/>
            <person name="Ram A.F."/>
            <person name="Ramon A."/>
            <person name="Rauscher S."/>
            <person name="Record E."/>
            <person name="Riano-Pachon D.M."/>
            <person name="Robert V."/>
            <person name="Roehrig J."/>
            <person name="Ruller R."/>
            <person name="Salamov A."/>
            <person name="Salih N.S."/>
            <person name="Samson R.A."/>
            <person name="Sandor E."/>
            <person name="Sanguinetti M."/>
            <person name="Schuetze T."/>
            <person name="Sepcic K."/>
            <person name="Shelest E."/>
            <person name="Sherlock G."/>
            <person name="Sophianopoulou V."/>
            <person name="Squina F.M."/>
            <person name="Sun H."/>
            <person name="Susca A."/>
            <person name="Todd R.B."/>
            <person name="Tsang A."/>
            <person name="Unkles S.E."/>
            <person name="van de Wiele N."/>
            <person name="van Rossen-Uffink D."/>
            <person name="Oliveira J.V."/>
            <person name="Vesth T.C."/>
            <person name="Visser J."/>
            <person name="Yu J.-H."/>
            <person name="Zhou M."/>
            <person name="Andersen M.R."/>
            <person name="Archer D.B."/>
            <person name="Baker S.E."/>
            <person name="Benoit I."/>
            <person name="Brakhage A.A."/>
            <person name="Braus G.H."/>
            <person name="Fischer R."/>
            <person name="Frisvad J.C."/>
            <person name="Goldman G.H."/>
            <person name="Houbraken J."/>
            <person name="Oakley B."/>
            <person name="Pocsi I."/>
            <person name="Scazzocchio C."/>
            <person name="Seiboth B."/>
            <person name="vanKuyk P.A."/>
            <person name="Wortman J."/>
            <person name="Dyer P.S."/>
            <person name="Grigoriev I.V."/>
        </authorList>
    </citation>
    <scope>NUCLEOTIDE SEQUENCE [LARGE SCALE GENOMIC DNA]</scope>
    <source>
        <strain evidence="5">CBS 506.65</strain>
    </source>
</reference>
<dbReference type="PROSITE" id="PS50088">
    <property type="entry name" value="ANK_REPEAT"/>
    <property type="match status" value="4"/>
</dbReference>
<dbReference type="PROSITE" id="PS50297">
    <property type="entry name" value="ANK_REP_REGION"/>
    <property type="match status" value="4"/>
</dbReference>
<dbReference type="SMART" id="SM00248">
    <property type="entry name" value="ANK"/>
    <property type="match status" value="5"/>
</dbReference>
<feature type="repeat" description="ANK" evidence="2">
    <location>
        <begin position="590"/>
        <end position="616"/>
    </location>
</feature>
<dbReference type="AlphaFoldDB" id="A0A1L9S5R2"/>
<dbReference type="Pfam" id="PF24883">
    <property type="entry name" value="NPHP3_N"/>
    <property type="match status" value="1"/>
</dbReference>
<keyword evidence="5" id="KW-1185">Reference proteome</keyword>
<dbReference type="PANTHER" id="PTHR10039:SF16">
    <property type="entry name" value="GPI INOSITOL-DEACYLASE"/>
    <property type="match status" value="1"/>
</dbReference>
<name>A0A1L9S5R2_9EURO</name>
<dbReference type="VEuPathDB" id="FungiDB:ASPZODRAFT_1313164"/>
<dbReference type="PRINTS" id="PR01415">
    <property type="entry name" value="ANKYRIN"/>
</dbReference>
<feature type="repeat" description="ANK" evidence="2">
    <location>
        <begin position="557"/>
        <end position="589"/>
    </location>
</feature>
<evidence type="ECO:0000313" key="5">
    <source>
        <dbReference type="Proteomes" id="UP000184188"/>
    </source>
</evidence>
<dbReference type="Gene3D" id="1.25.40.20">
    <property type="entry name" value="Ankyrin repeat-containing domain"/>
    <property type="match status" value="1"/>
</dbReference>
<feature type="repeat" description="ANK" evidence="2">
    <location>
        <begin position="699"/>
        <end position="731"/>
    </location>
</feature>
<evidence type="ECO:0000259" key="3">
    <source>
        <dbReference type="Pfam" id="PF24883"/>
    </source>
</evidence>
<dbReference type="PANTHER" id="PTHR10039">
    <property type="entry name" value="AMELOGENIN"/>
    <property type="match status" value="1"/>
</dbReference>
<evidence type="ECO:0000256" key="2">
    <source>
        <dbReference type="PROSITE-ProRule" id="PRU00023"/>
    </source>
</evidence>
<dbReference type="SUPFAM" id="SSF52540">
    <property type="entry name" value="P-loop containing nucleoside triphosphate hydrolases"/>
    <property type="match status" value="1"/>
</dbReference>
<dbReference type="Pfam" id="PF12796">
    <property type="entry name" value="Ank_2"/>
    <property type="match status" value="2"/>
</dbReference>
<feature type="domain" description="Nephrocystin 3-like N-terminal" evidence="3">
    <location>
        <begin position="62"/>
        <end position="222"/>
    </location>
</feature>
<dbReference type="Gene3D" id="3.40.50.300">
    <property type="entry name" value="P-loop containing nucleotide triphosphate hydrolases"/>
    <property type="match status" value="1"/>
</dbReference>
<dbReference type="STRING" id="1073090.A0A1L9S5R2"/>
<dbReference type="InterPro" id="IPR056884">
    <property type="entry name" value="NPHP3-like_N"/>
</dbReference>
<feature type="repeat" description="ANK" evidence="2">
    <location>
        <begin position="523"/>
        <end position="556"/>
    </location>
</feature>
<dbReference type="InterPro" id="IPR002110">
    <property type="entry name" value="Ankyrin_rpt"/>
</dbReference>